<evidence type="ECO:0000256" key="6">
    <source>
        <dbReference type="ARBA" id="ARBA00023136"/>
    </source>
</evidence>
<keyword evidence="6 8" id="KW-0472">Membrane</keyword>
<feature type="transmembrane region" description="Helical" evidence="8">
    <location>
        <begin position="185"/>
        <end position="204"/>
    </location>
</feature>
<feature type="binding site" evidence="7">
    <location>
        <position position="158"/>
    </location>
    <ligand>
        <name>Na(+)</name>
        <dbReference type="ChEBI" id="CHEBI:29101"/>
        <label>1</label>
    </ligand>
</feature>
<keyword evidence="4" id="KW-0769">Symport</keyword>
<evidence type="ECO:0000313" key="10">
    <source>
        <dbReference type="WBParaSite" id="EEL_0000204701-mRNA-1"/>
    </source>
</evidence>
<feature type="binding site" evidence="7">
    <location>
        <position position="159"/>
    </location>
    <ligand>
        <name>Na(+)</name>
        <dbReference type="ChEBI" id="CHEBI:29101"/>
        <label>1</label>
    </ligand>
</feature>
<keyword evidence="5 8" id="KW-1133">Transmembrane helix</keyword>
<dbReference type="Proteomes" id="UP000050640">
    <property type="component" value="Unplaced"/>
</dbReference>
<feature type="transmembrane region" description="Helical" evidence="8">
    <location>
        <begin position="260"/>
        <end position="278"/>
    </location>
</feature>
<dbReference type="PROSITE" id="PS50267">
    <property type="entry name" value="NA_NEUROTRAN_SYMP_3"/>
    <property type="match status" value="1"/>
</dbReference>
<feature type="transmembrane region" description="Helical" evidence="8">
    <location>
        <begin position="83"/>
        <end position="106"/>
    </location>
</feature>
<name>A0A0R3RKN8_9BILA</name>
<keyword evidence="7" id="KW-0479">Metal-binding</keyword>
<feature type="transmembrane region" description="Helical" evidence="8">
    <location>
        <begin position="216"/>
        <end position="239"/>
    </location>
</feature>
<dbReference type="GO" id="GO:0006865">
    <property type="term" value="P:amino acid transport"/>
    <property type="evidence" value="ECO:0007669"/>
    <property type="project" value="TreeGrafter"/>
</dbReference>
<dbReference type="InterPro" id="IPR037272">
    <property type="entry name" value="SNS_sf"/>
</dbReference>
<dbReference type="GO" id="GO:0051378">
    <property type="term" value="F:serotonin binding"/>
    <property type="evidence" value="ECO:0007669"/>
    <property type="project" value="TreeGrafter"/>
</dbReference>
<evidence type="ECO:0000256" key="1">
    <source>
        <dbReference type="ARBA" id="ARBA00004141"/>
    </source>
</evidence>
<evidence type="ECO:0000256" key="2">
    <source>
        <dbReference type="ARBA" id="ARBA00022448"/>
    </source>
</evidence>
<dbReference type="GO" id="GO:0005335">
    <property type="term" value="F:serotonin:sodium:chloride symporter activity"/>
    <property type="evidence" value="ECO:0007669"/>
    <property type="project" value="TreeGrafter"/>
</dbReference>
<evidence type="ECO:0000256" key="4">
    <source>
        <dbReference type="ARBA" id="ARBA00022847"/>
    </source>
</evidence>
<reference evidence="10" key="1">
    <citation type="submission" date="2017-02" db="UniProtKB">
        <authorList>
            <consortium name="WormBaseParasite"/>
        </authorList>
    </citation>
    <scope>IDENTIFICATION</scope>
</reference>
<evidence type="ECO:0000256" key="7">
    <source>
        <dbReference type="PIRSR" id="PIRSR600175-1"/>
    </source>
</evidence>
<dbReference type="InterPro" id="IPR000175">
    <property type="entry name" value="Na/ntran_symport"/>
</dbReference>
<keyword evidence="2" id="KW-0813">Transport</keyword>
<feature type="transmembrane region" description="Helical" evidence="8">
    <location>
        <begin position="12"/>
        <end position="34"/>
    </location>
</feature>
<dbReference type="Pfam" id="PF00209">
    <property type="entry name" value="SNF"/>
    <property type="match status" value="1"/>
</dbReference>
<feature type="binding site" evidence="7">
    <location>
        <position position="89"/>
    </location>
    <ligand>
        <name>Na(+)</name>
        <dbReference type="ChEBI" id="CHEBI:29101"/>
        <label>1</label>
    </ligand>
</feature>
<feature type="transmembrane region" description="Helical" evidence="8">
    <location>
        <begin position="46"/>
        <end position="71"/>
    </location>
</feature>
<dbReference type="GO" id="GO:0098793">
    <property type="term" value="C:presynapse"/>
    <property type="evidence" value="ECO:0007669"/>
    <property type="project" value="GOC"/>
</dbReference>
<feature type="binding site" evidence="7">
    <location>
        <position position="57"/>
    </location>
    <ligand>
        <name>Na(+)</name>
        <dbReference type="ChEBI" id="CHEBI:29101"/>
        <label>1</label>
    </ligand>
</feature>
<keyword evidence="9" id="KW-1185">Reference proteome</keyword>
<dbReference type="WBParaSite" id="EEL_0000204701-mRNA-1">
    <property type="protein sequence ID" value="EEL_0000204701-mRNA-1"/>
    <property type="gene ID" value="EEL_0000204701"/>
</dbReference>
<dbReference type="STRING" id="1147741.A0A0R3RKN8"/>
<protein>
    <submittedName>
        <fullName evidence="10">Sodium-and chloride-dependent GABA transporter 2</fullName>
    </submittedName>
</protein>
<feature type="transmembrane region" description="Helical" evidence="8">
    <location>
        <begin position="298"/>
        <end position="320"/>
    </location>
</feature>
<proteinExistence type="predicted"/>
<dbReference type="PANTHER" id="PTHR11616:SF279">
    <property type="entry name" value="SODIUM-DEPENDENT SEROTONIN TRANSPORTER"/>
    <property type="match status" value="1"/>
</dbReference>
<feature type="binding site" evidence="7">
    <location>
        <position position="155"/>
    </location>
    <ligand>
        <name>Na(+)</name>
        <dbReference type="ChEBI" id="CHEBI:29101"/>
        <label>1</label>
    </ligand>
</feature>
<dbReference type="GO" id="GO:0005886">
    <property type="term" value="C:plasma membrane"/>
    <property type="evidence" value="ECO:0007669"/>
    <property type="project" value="TreeGrafter"/>
</dbReference>
<feature type="transmembrane region" description="Helical" evidence="8">
    <location>
        <begin position="126"/>
        <end position="153"/>
    </location>
</feature>
<dbReference type="SUPFAM" id="SSF161070">
    <property type="entry name" value="SNF-like"/>
    <property type="match status" value="1"/>
</dbReference>
<evidence type="ECO:0000256" key="3">
    <source>
        <dbReference type="ARBA" id="ARBA00022692"/>
    </source>
</evidence>
<keyword evidence="7" id="KW-0915">Sodium</keyword>
<evidence type="ECO:0000256" key="5">
    <source>
        <dbReference type="ARBA" id="ARBA00022989"/>
    </source>
</evidence>
<dbReference type="AlphaFoldDB" id="A0A0R3RKN8"/>
<dbReference type="GO" id="GO:0043005">
    <property type="term" value="C:neuron projection"/>
    <property type="evidence" value="ECO:0007669"/>
    <property type="project" value="TreeGrafter"/>
</dbReference>
<keyword evidence="3 8" id="KW-0812">Transmembrane</keyword>
<dbReference type="PRINTS" id="PR00176">
    <property type="entry name" value="NANEUSMPORT"/>
</dbReference>
<dbReference type="GO" id="GO:0046872">
    <property type="term" value="F:metal ion binding"/>
    <property type="evidence" value="ECO:0007669"/>
    <property type="project" value="UniProtKB-KW"/>
</dbReference>
<comment type="subcellular location">
    <subcellularLocation>
        <location evidence="1">Membrane</location>
        <topology evidence="1">Multi-pass membrane protein</topology>
    </subcellularLocation>
</comment>
<organism evidence="9 10">
    <name type="scientific">Elaeophora elaphi</name>
    <dbReference type="NCBI Taxonomy" id="1147741"/>
    <lineage>
        <taxon>Eukaryota</taxon>
        <taxon>Metazoa</taxon>
        <taxon>Ecdysozoa</taxon>
        <taxon>Nematoda</taxon>
        <taxon>Chromadorea</taxon>
        <taxon>Rhabditida</taxon>
        <taxon>Spirurina</taxon>
        <taxon>Spiruromorpha</taxon>
        <taxon>Filarioidea</taxon>
        <taxon>Onchocercidae</taxon>
        <taxon>Elaeophora</taxon>
    </lineage>
</organism>
<sequence length="382" mass="43086">YVWITATAPYVVLSVLFVRGITLPGASIGIYYYLMPNFQMLLNIDVWTAAATQIFFSLGPGFGVLLALSSYNDFRNNCYRDALLTSFINCGTSFFAGFVIFATLGYMSTITNLPVNEVVGDNDANIIFIVYPEAIATMSYANCWSFVFFIMLITLGIDSTFSGIEALITGFCDEYPKVLARRREIFVGVVIIVYYFGSFPSITYGGKYVISFLDEYGVSLSVLFIVMCEMVAVCWFYGIRQFSEDIQEMLGFYPGLYWRICWACCPVIMTTIFLLTIYKTSLEPLTIGSYTYPQWSVYFGWFLRLTSVLSVPIFAIYYFCIAKGTLKERWQFLKKPQQADRSQVSPVAPSVLLRDISSILTSKESSAENDEATVATNNTIHL</sequence>
<evidence type="ECO:0000256" key="8">
    <source>
        <dbReference type="SAM" id="Phobius"/>
    </source>
</evidence>
<accession>A0A0R3RKN8</accession>
<dbReference type="PANTHER" id="PTHR11616">
    <property type="entry name" value="SODIUM/CHLORIDE DEPENDENT TRANSPORTER"/>
    <property type="match status" value="1"/>
</dbReference>
<evidence type="ECO:0000313" key="9">
    <source>
        <dbReference type="Proteomes" id="UP000050640"/>
    </source>
</evidence>